<feature type="compositionally biased region" description="Polar residues" evidence="1">
    <location>
        <begin position="1"/>
        <end position="10"/>
    </location>
</feature>
<evidence type="ECO:0000256" key="1">
    <source>
        <dbReference type="SAM" id="MobiDB-lite"/>
    </source>
</evidence>
<reference evidence="3" key="2">
    <citation type="journal article" date="2023" name="IMA Fungus">
        <title>Comparative genomic study of the Penicillium genus elucidates a diverse pangenome and 15 lateral gene transfer events.</title>
        <authorList>
            <person name="Petersen C."/>
            <person name="Sorensen T."/>
            <person name="Nielsen M.R."/>
            <person name="Sondergaard T.E."/>
            <person name="Sorensen J.L."/>
            <person name="Fitzpatrick D.A."/>
            <person name="Frisvad J.C."/>
            <person name="Nielsen K.L."/>
        </authorList>
    </citation>
    <scope>NUCLEOTIDE SEQUENCE</scope>
    <source>
        <strain evidence="3">IBT 29677</strain>
    </source>
</reference>
<organism evidence="3 4">
    <name type="scientific">Penicillium cosmopolitanum</name>
    <dbReference type="NCBI Taxonomy" id="1131564"/>
    <lineage>
        <taxon>Eukaryota</taxon>
        <taxon>Fungi</taxon>
        <taxon>Dikarya</taxon>
        <taxon>Ascomycota</taxon>
        <taxon>Pezizomycotina</taxon>
        <taxon>Eurotiomycetes</taxon>
        <taxon>Eurotiomycetidae</taxon>
        <taxon>Eurotiales</taxon>
        <taxon>Aspergillaceae</taxon>
        <taxon>Penicillium</taxon>
    </lineage>
</organism>
<comment type="caution">
    <text evidence="3">The sequence shown here is derived from an EMBL/GenBank/DDBJ whole genome shotgun (WGS) entry which is preliminary data.</text>
</comment>
<dbReference type="Pfam" id="PF14510">
    <property type="entry name" value="ABC_trans_N"/>
    <property type="match status" value="1"/>
</dbReference>
<feature type="domain" description="Pleiotropic ABC efflux transporter N-terminal" evidence="2">
    <location>
        <begin position="43"/>
        <end position="124"/>
    </location>
</feature>
<dbReference type="OrthoDB" id="4501769at2759"/>
<reference evidence="3" key="1">
    <citation type="submission" date="2022-12" db="EMBL/GenBank/DDBJ databases">
        <authorList>
            <person name="Petersen C."/>
        </authorList>
    </citation>
    <scope>NUCLEOTIDE SEQUENCE</scope>
    <source>
        <strain evidence="3">IBT 29677</strain>
    </source>
</reference>
<protein>
    <recommendedName>
        <fullName evidence="2">Pleiotropic ABC efflux transporter N-terminal domain-containing protein</fullName>
    </recommendedName>
</protein>
<proteinExistence type="predicted"/>
<dbReference type="EMBL" id="JAPZBU010000011">
    <property type="protein sequence ID" value="KAJ5379253.1"/>
    <property type="molecule type" value="Genomic_DNA"/>
</dbReference>
<dbReference type="Proteomes" id="UP001147747">
    <property type="component" value="Unassembled WGS sequence"/>
</dbReference>
<evidence type="ECO:0000259" key="2">
    <source>
        <dbReference type="Pfam" id="PF14510"/>
    </source>
</evidence>
<evidence type="ECO:0000313" key="4">
    <source>
        <dbReference type="Proteomes" id="UP001147747"/>
    </source>
</evidence>
<feature type="region of interest" description="Disordered" evidence="1">
    <location>
        <begin position="1"/>
        <end position="34"/>
    </location>
</feature>
<name>A0A9W9VEK8_9EURO</name>
<dbReference type="InterPro" id="IPR029481">
    <property type="entry name" value="ABC_trans_N"/>
</dbReference>
<dbReference type="RefSeq" id="XP_056483039.1">
    <property type="nucleotide sequence ID" value="XM_056637009.1"/>
</dbReference>
<sequence>MSQDLQTNDAAASRESLQSEHHHKYHSEAGQGNNLGDEVAHVAKQLSLSSASEEGHLHLLQPTPGGNLDPSSPAFDARFWVKEFNKFLESDPDAAPPRSLGVAFKQLGVFAYGTAAELQKTTASVVIEAATYLTRWLGEIDRAHAWIFYATLRGSLRRGRCCLF</sequence>
<evidence type="ECO:0000313" key="3">
    <source>
        <dbReference type="EMBL" id="KAJ5379253.1"/>
    </source>
</evidence>
<gene>
    <name evidence="3" type="ORF">N7509_012372</name>
</gene>
<accession>A0A9W9VEK8</accession>
<keyword evidence="4" id="KW-1185">Reference proteome</keyword>
<dbReference type="AlphaFoldDB" id="A0A9W9VEK8"/>
<dbReference type="GeneID" id="81375989"/>